<feature type="transmembrane region" description="Helical" evidence="12">
    <location>
        <begin position="67"/>
        <end position="88"/>
    </location>
</feature>
<proteinExistence type="inferred from homology"/>
<dbReference type="PROSITE" id="PS00379">
    <property type="entry name" value="CDP_ALCOHOL_P_TRANSF"/>
    <property type="match status" value="1"/>
</dbReference>
<evidence type="ECO:0000256" key="2">
    <source>
        <dbReference type="ARBA" id="ARBA00010441"/>
    </source>
</evidence>
<keyword evidence="9" id="KW-0594">Phospholipid biosynthesis</keyword>
<evidence type="ECO:0000256" key="10">
    <source>
        <dbReference type="ARBA" id="ARBA00023264"/>
    </source>
</evidence>
<keyword evidence="10" id="KW-1208">Phospholipid metabolism</keyword>
<dbReference type="AlphaFoldDB" id="A0A2M7UIE2"/>
<evidence type="ECO:0000256" key="1">
    <source>
        <dbReference type="ARBA" id="ARBA00004141"/>
    </source>
</evidence>
<dbReference type="InterPro" id="IPR050324">
    <property type="entry name" value="CDP-alcohol_PTase-I"/>
</dbReference>
<dbReference type="PANTHER" id="PTHR14269">
    <property type="entry name" value="CDP-DIACYLGLYCEROL--GLYCEROL-3-PHOSPHATE 3-PHOSPHATIDYLTRANSFERASE-RELATED"/>
    <property type="match status" value="1"/>
</dbReference>
<comment type="similarity">
    <text evidence="2 11">Belongs to the CDP-alcohol phosphatidyltransferase class-I family.</text>
</comment>
<dbReference type="InterPro" id="IPR000462">
    <property type="entry name" value="CDP-OH_P_trans"/>
</dbReference>
<name>A0A2M7UIE2_9BACT</name>
<evidence type="ECO:0000256" key="4">
    <source>
        <dbReference type="ARBA" id="ARBA00022679"/>
    </source>
</evidence>
<comment type="subcellular location">
    <subcellularLocation>
        <location evidence="1">Membrane</location>
        <topology evidence="1">Multi-pass membrane protein</topology>
    </subcellularLocation>
</comment>
<evidence type="ECO:0000313" key="14">
    <source>
        <dbReference type="Proteomes" id="UP000231071"/>
    </source>
</evidence>
<dbReference type="InterPro" id="IPR048254">
    <property type="entry name" value="CDP_ALCOHOL_P_TRANSF_CS"/>
</dbReference>
<dbReference type="PANTHER" id="PTHR14269:SF62">
    <property type="entry name" value="CDP-DIACYLGLYCEROL--GLYCEROL-3-PHOSPHATE 3-PHOSPHATIDYLTRANSFERASE 1, CHLOROPLASTIC"/>
    <property type="match status" value="1"/>
</dbReference>
<keyword evidence="5 12" id="KW-0812">Transmembrane</keyword>
<evidence type="ECO:0000313" key="13">
    <source>
        <dbReference type="EMBL" id="PIZ70969.1"/>
    </source>
</evidence>
<evidence type="ECO:0000256" key="7">
    <source>
        <dbReference type="ARBA" id="ARBA00023098"/>
    </source>
</evidence>
<dbReference type="InterPro" id="IPR043130">
    <property type="entry name" value="CDP-OH_PTrfase_TM_dom"/>
</dbReference>
<feature type="transmembrane region" description="Helical" evidence="12">
    <location>
        <begin position="134"/>
        <end position="155"/>
    </location>
</feature>
<dbReference type="GO" id="GO:0016020">
    <property type="term" value="C:membrane"/>
    <property type="evidence" value="ECO:0007669"/>
    <property type="project" value="UniProtKB-SubCell"/>
</dbReference>
<evidence type="ECO:0000256" key="3">
    <source>
        <dbReference type="ARBA" id="ARBA00022516"/>
    </source>
</evidence>
<dbReference type="Gene3D" id="1.20.120.1760">
    <property type="match status" value="1"/>
</dbReference>
<sequence length="231" mass="26625">MMFLKIFYWLPEHGYKKLHGLAWWLVAWSRKSVPYTDRISANTLTGLRVLAGLTLWWLLVLTDWREYLIQIILINVIAFLTDLFDGAVARATGSSSRLGAWLDNIADKLLVLPNLWIVYCLAPMQFLLLGLGPWFIKTGLLLLFIVIIDFLLILLRGYAAWRHVHVEANYFGKVKVFFQCLGIISAQLIVLDHAFPMFLGLHFLIVSLVFSFGSLLVHIWTNLYRFISLKV</sequence>
<gene>
    <name evidence="13" type="ORF">COY09_01720</name>
</gene>
<reference evidence="14" key="1">
    <citation type="submission" date="2017-09" db="EMBL/GenBank/DDBJ databases">
        <title>Depth-based differentiation of microbial function through sediment-hosted aquifers and enrichment of novel symbionts in the deep terrestrial subsurface.</title>
        <authorList>
            <person name="Probst A.J."/>
            <person name="Ladd B."/>
            <person name="Jarett J.K."/>
            <person name="Geller-Mcgrath D.E."/>
            <person name="Sieber C.M.K."/>
            <person name="Emerson J.B."/>
            <person name="Anantharaman K."/>
            <person name="Thomas B.C."/>
            <person name="Malmstrom R."/>
            <person name="Stieglmeier M."/>
            <person name="Klingl A."/>
            <person name="Woyke T."/>
            <person name="Ryan C.M."/>
            <person name="Banfield J.F."/>
        </authorList>
    </citation>
    <scope>NUCLEOTIDE SEQUENCE [LARGE SCALE GENOMIC DNA]</scope>
</reference>
<organism evidence="13 14">
    <name type="scientific">Candidatus Portnoybacteria bacterium CG_4_10_14_0_2_um_filter_39_11</name>
    <dbReference type="NCBI Taxonomy" id="1974797"/>
    <lineage>
        <taxon>Bacteria</taxon>
        <taxon>Candidatus Portnoyibacteriota</taxon>
    </lineage>
</organism>
<dbReference type="EMBL" id="PFOI01000028">
    <property type="protein sequence ID" value="PIZ70969.1"/>
    <property type="molecule type" value="Genomic_DNA"/>
</dbReference>
<evidence type="ECO:0000256" key="9">
    <source>
        <dbReference type="ARBA" id="ARBA00023209"/>
    </source>
</evidence>
<keyword evidence="7" id="KW-0443">Lipid metabolism</keyword>
<evidence type="ECO:0000256" key="8">
    <source>
        <dbReference type="ARBA" id="ARBA00023136"/>
    </source>
</evidence>
<feature type="transmembrane region" description="Helical" evidence="12">
    <location>
        <begin position="39"/>
        <end position="61"/>
    </location>
</feature>
<evidence type="ECO:0000256" key="5">
    <source>
        <dbReference type="ARBA" id="ARBA00022692"/>
    </source>
</evidence>
<keyword evidence="3" id="KW-0444">Lipid biosynthesis</keyword>
<evidence type="ECO:0000256" key="11">
    <source>
        <dbReference type="RuleBase" id="RU003750"/>
    </source>
</evidence>
<keyword evidence="4 11" id="KW-0808">Transferase</keyword>
<evidence type="ECO:0000256" key="6">
    <source>
        <dbReference type="ARBA" id="ARBA00022989"/>
    </source>
</evidence>
<evidence type="ECO:0008006" key="15">
    <source>
        <dbReference type="Google" id="ProtNLM"/>
    </source>
</evidence>
<feature type="transmembrane region" description="Helical" evidence="12">
    <location>
        <begin position="109"/>
        <end position="128"/>
    </location>
</feature>
<dbReference type="Proteomes" id="UP000231071">
    <property type="component" value="Unassembled WGS sequence"/>
</dbReference>
<dbReference type="GO" id="GO:0046474">
    <property type="term" value="P:glycerophospholipid biosynthetic process"/>
    <property type="evidence" value="ECO:0007669"/>
    <property type="project" value="TreeGrafter"/>
</dbReference>
<keyword evidence="6 12" id="KW-1133">Transmembrane helix</keyword>
<feature type="transmembrane region" description="Helical" evidence="12">
    <location>
        <begin position="201"/>
        <end position="220"/>
    </location>
</feature>
<dbReference type="GO" id="GO:0016780">
    <property type="term" value="F:phosphotransferase activity, for other substituted phosphate groups"/>
    <property type="evidence" value="ECO:0007669"/>
    <property type="project" value="InterPro"/>
</dbReference>
<evidence type="ECO:0000256" key="12">
    <source>
        <dbReference type="SAM" id="Phobius"/>
    </source>
</evidence>
<accession>A0A2M7UIE2</accession>
<dbReference type="Pfam" id="PF01066">
    <property type="entry name" value="CDP-OH_P_transf"/>
    <property type="match status" value="1"/>
</dbReference>
<comment type="caution">
    <text evidence="13">The sequence shown here is derived from an EMBL/GenBank/DDBJ whole genome shotgun (WGS) entry which is preliminary data.</text>
</comment>
<keyword evidence="8 12" id="KW-0472">Membrane</keyword>
<protein>
    <recommendedName>
        <fullName evidence="15">CDP-alcohol phosphatidyltransferase family protein</fullName>
    </recommendedName>
</protein>